<dbReference type="InterPro" id="IPR043128">
    <property type="entry name" value="Rev_trsase/Diguanyl_cyclase"/>
</dbReference>
<evidence type="ECO:0000256" key="12">
    <source>
        <dbReference type="ARBA" id="ARBA00049244"/>
    </source>
</evidence>
<dbReference type="Gene3D" id="3.30.1490.100">
    <property type="entry name" value="DNA polymerase, Y-family, little finger domain"/>
    <property type="match status" value="1"/>
</dbReference>
<keyword evidence="13" id="KW-0239">DNA-directed DNA polymerase</keyword>
<evidence type="ECO:0000256" key="1">
    <source>
        <dbReference type="ARBA" id="ARBA00004496"/>
    </source>
</evidence>
<keyword evidence="11 13" id="KW-0234">DNA repair</keyword>
<dbReference type="EMBL" id="JBHTLU010000012">
    <property type="protein sequence ID" value="MFD1219636.1"/>
    <property type="molecule type" value="Genomic_DNA"/>
</dbReference>
<comment type="subcellular location">
    <subcellularLocation>
        <location evidence="1 13">Cytoplasm</location>
    </subcellularLocation>
</comment>
<dbReference type="RefSeq" id="WP_345594884.1">
    <property type="nucleotide sequence ID" value="NZ_BAABJG010000055.1"/>
</dbReference>
<dbReference type="InterPro" id="IPR050116">
    <property type="entry name" value="DNA_polymerase-Y"/>
</dbReference>
<dbReference type="PANTHER" id="PTHR11076">
    <property type="entry name" value="DNA REPAIR POLYMERASE UMUC / TRANSFERASE FAMILY MEMBER"/>
    <property type="match status" value="1"/>
</dbReference>
<keyword evidence="9 13" id="KW-0460">Magnesium</keyword>
<dbReference type="Gene3D" id="3.30.70.270">
    <property type="match status" value="1"/>
</dbReference>
<dbReference type="InterPro" id="IPR036775">
    <property type="entry name" value="DNA_pol_Y-fam_lit_finger_sf"/>
</dbReference>
<dbReference type="Pfam" id="PF21999">
    <property type="entry name" value="IMS_HHH_1"/>
    <property type="match status" value="1"/>
</dbReference>
<evidence type="ECO:0000313" key="15">
    <source>
        <dbReference type="EMBL" id="MFD1219636.1"/>
    </source>
</evidence>
<evidence type="ECO:0000256" key="3">
    <source>
        <dbReference type="ARBA" id="ARBA00022490"/>
    </source>
</evidence>
<feature type="binding site" evidence="13">
    <location>
        <position position="108"/>
    </location>
    <ligand>
        <name>Mg(2+)</name>
        <dbReference type="ChEBI" id="CHEBI:18420"/>
    </ligand>
</feature>
<evidence type="ECO:0000259" key="14">
    <source>
        <dbReference type="PROSITE" id="PS50173"/>
    </source>
</evidence>
<dbReference type="InterPro" id="IPR043502">
    <property type="entry name" value="DNA/RNA_pol_sf"/>
</dbReference>
<evidence type="ECO:0000256" key="11">
    <source>
        <dbReference type="ARBA" id="ARBA00023204"/>
    </source>
</evidence>
<comment type="caution">
    <text evidence="15">The sequence shown here is derived from an EMBL/GenBank/DDBJ whole genome shotgun (WGS) entry which is preliminary data.</text>
</comment>
<keyword evidence="6 13" id="KW-0235">DNA replication</keyword>
<evidence type="ECO:0000256" key="10">
    <source>
        <dbReference type="ARBA" id="ARBA00023125"/>
    </source>
</evidence>
<keyword evidence="8 13" id="KW-0227">DNA damage</keyword>
<comment type="cofactor">
    <cofactor evidence="13">
        <name>Mg(2+)</name>
        <dbReference type="ChEBI" id="CHEBI:18420"/>
    </cofactor>
    <text evidence="13">Binds 2 magnesium ions per subunit.</text>
</comment>
<keyword evidence="5 13" id="KW-0548">Nucleotidyltransferase</keyword>
<evidence type="ECO:0000256" key="6">
    <source>
        <dbReference type="ARBA" id="ARBA00022705"/>
    </source>
</evidence>
<keyword evidence="4 13" id="KW-0808">Transferase</keyword>
<dbReference type="Pfam" id="PF11799">
    <property type="entry name" value="IMS_C"/>
    <property type="match status" value="1"/>
</dbReference>
<protein>
    <recommendedName>
        <fullName evidence="13">DNA polymerase IV</fullName>
        <shortName evidence="13">Pol IV</shortName>
        <ecNumber evidence="13">2.7.7.7</ecNumber>
    </recommendedName>
</protein>
<feature type="domain" description="UmuC" evidence="14">
    <location>
        <begin position="8"/>
        <end position="193"/>
    </location>
</feature>
<dbReference type="HAMAP" id="MF_01113">
    <property type="entry name" value="DNApol_IV"/>
    <property type="match status" value="1"/>
</dbReference>
<evidence type="ECO:0000256" key="2">
    <source>
        <dbReference type="ARBA" id="ARBA00010945"/>
    </source>
</evidence>
<feature type="active site" evidence="13">
    <location>
        <position position="109"/>
    </location>
</feature>
<keyword evidence="13" id="KW-0515">Mutator protein</keyword>
<evidence type="ECO:0000256" key="5">
    <source>
        <dbReference type="ARBA" id="ARBA00022695"/>
    </source>
</evidence>
<comment type="similarity">
    <text evidence="2 13">Belongs to the DNA polymerase type-Y family.</text>
</comment>
<dbReference type="Gene3D" id="1.10.150.20">
    <property type="entry name" value="5' to 3' exonuclease, C-terminal subdomain"/>
    <property type="match status" value="1"/>
</dbReference>
<dbReference type="InterPro" id="IPR022880">
    <property type="entry name" value="DNApol_IV"/>
</dbReference>
<dbReference type="InterPro" id="IPR053848">
    <property type="entry name" value="IMS_HHH_1"/>
</dbReference>
<keyword evidence="10 13" id="KW-0238">DNA-binding</keyword>
<comment type="subunit">
    <text evidence="13">Monomer.</text>
</comment>
<dbReference type="Pfam" id="PF00817">
    <property type="entry name" value="IMS"/>
    <property type="match status" value="1"/>
</dbReference>
<dbReference type="EC" id="2.7.7.7" evidence="13"/>
<dbReference type="PROSITE" id="PS50173">
    <property type="entry name" value="UMUC"/>
    <property type="match status" value="1"/>
</dbReference>
<accession>A0ABW3UGI1</accession>
<organism evidence="15 16">
    <name type="scientific">Paenibacillus vulneris</name>
    <dbReference type="NCBI Taxonomy" id="1133364"/>
    <lineage>
        <taxon>Bacteria</taxon>
        <taxon>Bacillati</taxon>
        <taxon>Bacillota</taxon>
        <taxon>Bacilli</taxon>
        <taxon>Bacillales</taxon>
        <taxon>Paenibacillaceae</taxon>
        <taxon>Paenibacillus</taxon>
    </lineage>
</organism>
<dbReference type="InterPro" id="IPR017961">
    <property type="entry name" value="DNA_pol_Y-fam_little_finger"/>
</dbReference>
<dbReference type="CDD" id="cd01700">
    <property type="entry name" value="PolY_Pol_V_umuC"/>
    <property type="match status" value="1"/>
</dbReference>
<evidence type="ECO:0000313" key="16">
    <source>
        <dbReference type="Proteomes" id="UP001597180"/>
    </source>
</evidence>
<keyword evidence="7 13" id="KW-0479">Metal-binding</keyword>
<evidence type="ECO:0000256" key="9">
    <source>
        <dbReference type="ARBA" id="ARBA00022842"/>
    </source>
</evidence>
<name>A0ABW3UGI1_9BACL</name>
<dbReference type="InterPro" id="IPR001126">
    <property type="entry name" value="UmuC"/>
</dbReference>
<feature type="site" description="Substrate discrimination" evidence="13">
    <location>
        <position position="17"/>
    </location>
</feature>
<keyword evidence="16" id="KW-1185">Reference proteome</keyword>
<dbReference type="Proteomes" id="UP001597180">
    <property type="component" value="Unassembled WGS sequence"/>
</dbReference>
<dbReference type="Gene3D" id="3.40.1170.60">
    <property type="match status" value="1"/>
</dbReference>
<proteinExistence type="inferred from homology"/>
<comment type="function">
    <text evidence="13">Poorly processive, error-prone DNA polymerase involved in untargeted mutagenesis. Copies undamaged DNA at stalled replication forks, which arise in vivo from mismatched or misaligned primer ends. These misaligned primers can be extended by PolIV. Exhibits no 3'-5' exonuclease (proofreading) activity. May be involved in translesional synthesis, in conjunction with the beta clamp from PolIII.</text>
</comment>
<evidence type="ECO:0000256" key="8">
    <source>
        <dbReference type="ARBA" id="ARBA00022763"/>
    </source>
</evidence>
<dbReference type="SUPFAM" id="SSF100879">
    <property type="entry name" value="Lesion bypass DNA polymerase (Y-family), little finger domain"/>
    <property type="match status" value="1"/>
</dbReference>
<dbReference type="PANTHER" id="PTHR11076:SF35">
    <property type="entry name" value="DNA REPAIR PROTEIN HOMOLOG YOBH"/>
    <property type="match status" value="1"/>
</dbReference>
<comment type="catalytic activity">
    <reaction evidence="12 13">
        <text>DNA(n) + a 2'-deoxyribonucleoside 5'-triphosphate = DNA(n+1) + diphosphate</text>
        <dbReference type="Rhea" id="RHEA:22508"/>
        <dbReference type="Rhea" id="RHEA-COMP:17339"/>
        <dbReference type="Rhea" id="RHEA-COMP:17340"/>
        <dbReference type="ChEBI" id="CHEBI:33019"/>
        <dbReference type="ChEBI" id="CHEBI:61560"/>
        <dbReference type="ChEBI" id="CHEBI:173112"/>
        <dbReference type="EC" id="2.7.7.7"/>
    </reaction>
</comment>
<evidence type="ECO:0000256" key="4">
    <source>
        <dbReference type="ARBA" id="ARBA00022679"/>
    </source>
</evidence>
<dbReference type="NCBIfam" id="NF002848">
    <property type="entry name" value="PRK03103.1"/>
    <property type="match status" value="1"/>
</dbReference>
<gene>
    <name evidence="13" type="primary">dinB</name>
    <name evidence="15" type="ORF">ACFQ4B_05865</name>
</gene>
<keyword evidence="3 13" id="KW-0963">Cytoplasm</keyword>
<evidence type="ECO:0000256" key="13">
    <source>
        <dbReference type="HAMAP-Rule" id="MF_01113"/>
    </source>
</evidence>
<evidence type="ECO:0000256" key="7">
    <source>
        <dbReference type="ARBA" id="ARBA00022723"/>
    </source>
</evidence>
<feature type="binding site" evidence="13">
    <location>
        <position position="12"/>
    </location>
    <ligand>
        <name>Mg(2+)</name>
        <dbReference type="ChEBI" id="CHEBI:18420"/>
    </ligand>
</feature>
<sequence>MTKQPRTVMLLDCQSFYASVEKSRNPQYKNKPLVVAGDPERRSGIVLAACPIAKKFGISTADRLWEALKKCPEVIVAKPHMQEYLDVSLQITEIYETYTDLVEIYSVDEQFVDVTHSMHLFGSPFEMAKSMQDKVMSETGIYVRAGIAENKILAKLCCDMIAKKNATGIFYLNKNELDKHIWHKPVGDMWGVGSRMKRHFYKMGIQTIGDLAKTPLPRLTKRWGVNGQVLWQCANGIDNSPVSTATHNNQKVIGNGMTLPRDYAHAWEIEVVLNELTSQVCRRARNKNVMGRTVSVSCMGADWDYPTGFSRQMKMDDPSNISVDVFSNVKKLFHKFWDGLPVRRLGVSLSDLSSADVYQLTIFDDFEKKIRVENVMDKIKDKFGEAAILRASSLTAAGQAVDRSVKIGGHFK</sequence>
<dbReference type="SUPFAM" id="SSF56672">
    <property type="entry name" value="DNA/RNA polymerases"/>
    <property type="match status" value="1"/>
</dbReference>
<reference evidence="16" key="1">
    <citation type="journal article" date="2019" name="Int. J. Syst. Evol. Microbiol.">
        <title>The Global Catalogue of Microorganisms (GCM) 10K type strain sequencing project: providing services to taxonomists for standard genome sequencing and annotation.</title>
        <authorList>
            <consortium name="The Broad Institute Genomics Platform"/>
            <consortium name="The Broad Institute Genome Sequencing Center for Infectious Disease"/>
            <person name="Wu L."/>
            <person name="Ma J."/>
        </authorList>
    </citation>
    <scope>NUCLEOTIDE SEQUENCE [LARGE SCALE GENOMIC DNA]</scope>
    <source>
        <strain evidence="16">CCUG 53270</strain>
    </source>
</reference>